<dbReference type="Proteomes" id="UP000002051">
    <property type="component" value="Chromosome 2"/>
</dbReference>
<proteinExistence type="predicted"/>
<name>A0A072V4U8_MEDTR</name>
<reference evidence="2" key="3">
    <citation type="submission" date="2015-04" db="UniProtKB">
        <authorList>
            <consortium name="EnsemblPlants"/>
        </authorList>
    </citation>
    <scope>IDENTIFICATION</scope>
    <source>
        <strain evidence="2">cv. Jemalong A17</strain>
    </source>
</reference>
<dbReference type="HOGENOM" id="CLU_030757_1_1_1"/>
<dbReference type="EMBL" id="CM001218">
    <property type="protein sequence ID" value="KEH37039.1"/>
    <property type="molecule type" value="Genomic_DNA"/>
</dbReference>
<dbReference type="Pfam" id="PF05056">
    <property type="entry name" value="DUF674"/>
    <property type="match status" value="3"/>
</dbReference>
<keyword evidence="3" id="KW-1185">Reference proteome</keyword>
<dbReference type="InterPro" id="IPR007750">
    <property type="entry name" value="DUF674"/>
</dbReference>
<accession>A0A072V4U8</accession>
<dbReference type="PANTHER" id="PTHR33103">
    <property type="entry name" value="OS01G0153900 PROTEIN"/>
    <property type="match status" value="1"/>
</dbReference>
<evidence type="ECO:0000313" key="1">
    <source>
        <dbReference type="EMBL" id="KEH37039.1"/>
    </source>
</evidence>
<sequence length="408" mass="45935">MADSAIKSVEEVDKITLRVKVDKESNKVLYAEAVKDFVDVLFSFLTLPLGTIARLVATESNIEAVQFGSISSLYQSVKDLDQQYLWNQTCKKMLLKPRNSTETYCQKLNLNIDDTEPLQHFVSLIISDELSIMPNVFGTIIHLLQVLEVTNVSTVVEQIVAISKKEVVDILKLSLVSKTPLTDFILKKKHFYDEFEKKKNQFEFNNGEETSEESRQMIVKFSYISLIGGVLCMLQGFSSLSCIDNLYRSLAELSPDGCLRSQEFREKLTKPPIAAQFELSSQIFLITASLPVYYYRTYVHNRLFYRTLTTTDEHDDCFSDEMCVPLNLVDPKNSASKSSSCGEFAKGPLRYMVTDDLVVTPMSSFAAISHLNSSNIPVSDVEEKVVRIGLSESFGILNASLISTNYQG</sequence>
<dbReference type="EnsemblPlants" id="KEH37039">
    <property type="protein sequence ID" value="KEH37039"/>
    <property type="gene ID" value="MTR_2g029400"/>
</dbReference>
<gene>
    <name evidence="1" type="ordered locus">MTR_2g029400</name>
</gene>
<dbReference type="PANTHER" id="PTHR33103:SF27">
    <property type="entry name" value="OS04G0594700 PROTEIN"/>
    <property type="match status" value="1"/>
</dbReference>
<organism evidence="1 3">
    <name type="scientific">Medicago truncatula</name>
    <name type="common">Barrel medic</name>
    <name type="synonym">Medicago tribuloides</name>
    <dbReference type="NCBI Taxonomy" id="3880"/>
    <lineage>
        <taxon>Eukaryota</taxon>
        <taxon>Viridiplantae</taxon>
        <taxon>Streptophyta</taxon>
        <taxon>Embryophyta</taxon>
        <taxon>Tracheophyta</taxon>
        <taxon>Spermatophyta</taxon>
        <taxon>Magnoliopsida</taxon>
        <taxon>eudicotyledons</taxon>
        <taxon>Gunneridae</taxon>
        <taxon>Pentapetalae</taxon>
        <taxon>rosids</taxon>
        <taxon>fabids</taxon>
        <taxon>Fabales</taxon>
        <taxon>Fabaceae</taxon>
        <taxon>Papilionoideae</taxon>
        <taxon>50 kb inversion clade</taxon>
        <taxon>NPAAA clade</taxon>
        <taxon>Hologalegina</taxon>
        <taxon>IRL clade</taxon>
        <taxon>Trifolieae</taxon>
        <taxon>Medicago</taxon>
    </lineage>
</organism>
<protein>
    <submittedName>
        <fullName evidence="1">DUF674 family protein</fullName>
    </submittedName>
</protein>
<reference evidence="1 3" key="1">
    <citation type="journal article" date="2011" name="Nature">
        <title>The Medicago genome provides insight into the evolution of rhizobial symbioses.</title>
        <authorList>
            <person name="Young N.D."/>
            <person name="Debelle F."/>
            <person name="Oldroyd G.E."/>
            <person name="Geurts R."/>
            <person name="Cannon S.B."/>
            <person name="Udvardi M.K."/>
            <person name="Benedito V.A."/>
            <person name="Mayer K.F."/>
            <person name="Gouzy J."/>
            <person name="Schoof H."/>
            <person name="Van de Peer Y."/>
            <person name="Proost S."/>
            <person name="Cook D.R."/>
            <person name="Meyers B.C."/>
            <person name="Spannagl M."/>
            <person name="Cheung F."/>
            <person name="De Mita S."/>
            <person name="Krishnakumar V."/>
            <person name="Gundlach H."/>
            <person name="Zhou S."/>
            <person name="Mudge J."/>
            <person name="Bharti A.K."/>
            <person name="Murray J.D."/>
            <person name="Naoumkina M.A."/>
            <person name="Rosen B."/>
            <person name="Silverstein K.A."/>
            <person name="Tang H."/>
            <person name="Rombauts S."/>
            <person name="Zhao P.X."/>
            <person name="Zhou P."/>
            <person name="Barbe V."/>
            <person name="Bardou P."/>
            <person name="Bechner M."/>
            <person name="Bellec A."/>
            <person name="Berger A."/>
            <person name="Berges H."/>
            <person name="Bidwell S."/>
            <person name="Bisseling T."/>
            <person name="Choisne N."/>
            <person name="Couloux A."/>
            <person name="Denny R."/>
            <person name="Deshpande S."/>
            <person name="Dai X."/>
            <person name="Doyle J.J."/>
            <person name="Dudez A.M."/>
            <person name="Farmer A.D."/>
            <person name="Fouteau S."/>
            <person name="Franken C."/>
            <person name="Gibelin C."/>
            <person name="Gish J."/>
            <person name="Goldstein S."/>
            <person name="Gonzalez A.J."/>
            <person name="Green P.J."/>
            <person name="Hallab A."/>
            <person name="Hartog M."/>
            <person name="Hua A."/>
            <person name="Humphray S.J."/>
            <person name="Jeong D.H."/>
            <person name="Jing Y."/>
            <person name="Jocker A."/>
            <person name="Kenton S.M."/>
            <person name="Kim D.J."/>
            <person name="Klee K."/>
            <person name="Lai H."/>
            <person name="Lang C."/>
            <person name="Lin S."/>
            <person name="Macmil S.L."/>
            <person name="Magdelenat G."/>
            <person name="Matthews L."/>
            <person name="McCorrison J."/>
            <person name="Monaghan E.L."/>
            <person name="Mun J.H."/>
            <person name="Najar F.Z."/>
            <person name="Nicholson C."/>
            <person name="Noirot C."/>
            <person name="O'Bleness M."/>
            <person name="Paule C.R."/>
            <person name="Poulain J."/>
            <person name="Prion F."/>
            <person name="Qin B."/>
            <person name="Qu C."/>
            <person name="Retzel E.F."/>
            <person name="Riddle C."/>
            <person name="Sallet E."/>
            <person name="Samain S."/>
            <person name="Samson N."/>
            <person name="Sanders I."/>
            <person name="Saurat O."/>
            <person name="Scarpelli C."/>
            <person name="Schiex T."/>
            <person name="Segurens B."/>
            <person name="Severin A.J."/>
            <person name="Sherrier D.J."/>
            <person name="Shi R."/>
            <person name="Sims S."/>
            <person name="Singer S.R."/>
            <person name="Sinharoy S."/>
            <person name="Sterck L."/>
            <person name="Viollet A."/>
            <person name="Wang B.B."/>
            <person name="Wang K."/>
            <person name="Wang M."/>
            <person name="Wang X."/>
            <person name="Warfsmann J."/>
            <person name="Weissenbach J."/>
            <person name="White D.D."/>
            <person name="White J.D."/>
            <person name="Wiley G.B."/>
            <person name="Wincker P."/>
            <person name="Xing Y."/>
            <person name="Yang L."/>
            <person name="Yao Z."/>
            <person name="Ying F."/>
            <person name="Zhai J."/>
            <person name="Zhou L."/>
            <person name="Zuber A."/>
            <person name="Denarie J."/>
            <person name="Dixon R.A."/>
            <person name="May G.D."/>
            <person name="Schwartz D.C."/>
            <person name="Rogers J."/>
            <person name="Quetier F."/>
            <person name="Town C.D."/>
            <person name="Roe B.A."/>
        </authorList>
    </citation>
    <scope>NUCLEOTIDE SEQUENCE [LARGE SCALE GENOMIC DNA]</scope>
    <source>
        <strain evidence="1">A17</strain>
        <strain evidence="2 3">cv. Jemalong A17</strain>
    </source>
</reference>
<reference evidence="1 3" key="2">
    <citation type="journal article" date="2014" name="BMC Genomics">
        <title>An improved genome release (version Mt4.0) for the model legume Medicago truncatula.</title>
        <authorList>
            <person name="Tang H."/>
            <person name="Krishnakumar V."/>
            <person name="Bidwell S."/>
            <person name="Rosen B."/>
            <person name="Chan A."/>
            <person name="Zhou S."/>
            <person name="Gentzbittel L."/>
            <person name="Childs K.L."/>
            <person name="Yandell M."/>
            <person name="Gundlach H."/>
            <person name="Mayer K.F."/>
            <person name="Schwartz D.C."/>
            <person name="Town C.D."/>
        </authorList>
    </citation>
    <scope>GENOME REANNOTATION</scope>
    <source>
        <strain evidence="1">A17</strain>
        <strain evidence="2 3">cv. Jemalong A17</strain>
    </source>
</reference>
<evidence type="ECO:0000313" key="3">
    <source>
        <dbReference type="Proteomes" id="UP000002051"/>
    </source>
</evidence>
<evidence type="ECO:0000313" key="2">
    <source>
        <dbReference type="EnsemblPlants" id="KEH37039"/>
    </source>
</evidence>
<dbReference type="AlphaFoldDB" id="A0A072V4U8"/>